<protein>
    <recommendedName>
        <fullName evidence="6">Pentatricopeptide repeat-containing protein</fullName>
    </recommendedName>
</protein>
<feature type="repeat" description="PPR" evidence="3">
    <location>
        <begin position="194"/>
        <end position="228"/>
    </location>
</feature>
<keyword evidence="1" id="KW-0677">Repeat</keyword>
<dbReference type="FunFam" id="1.25.40.10:FF:000205">
    <property type="entry name" value="Pentatricopeptide repeat-containing protein, mitochondrial"/>
    <property type="match status" value="1"/>
</dbReference>
<comment type="caution">
    <text evidence="4">The sequence shown here is derived from an EMBL/GenBank/DDBJ whole genome shotgun (WGS) entry which is preliminary data.</text>
</comment>
<dbReference type="AlphaFoldDB" id="A0A7J7NKL1"/>
<dbReference type="InterPro" id="IPR011990">
    <property type="entry name" value="TPR-like_helical_dom_sf"/>
</dbReference>
<dbReference type="Gene3D" id="1.25.40.10">
    <property type="entry name" value="Tetratricopeptide repeat domain"/>
    <property type="match status" value="5"/>
</dbReference>
<dbReference type="InterPro" id="IPR002885">
    <property type="entry name" value="PPR_rpt"/>
</dbReference>
<evidence type="ECO:0000256" key="3">
    <source>
        <dbReference type="PROSITE-ProRule" id="PRU00708"/>
    </source>
</evidence>
<evidence type="ECO:0000256" key="2">
    <source>
        <dbReference type="ARBA" id="ARBA00061659"/>
    </source>
</evidence>
<dbReference type="Pfam" id="PF01535">
    <property type="entry name" value="PPR"/>
    <property type="match status" value="8"/>
</dbReference>
<dbReference type="Proteomes" id="UP000541444">
    <property type="component" value="Unassembled WGS sequence"/>
</dbReference>
<accession>A0A7J7NKL1</accession>
<proteinExistence type="inferred from homology"/>
<dbReference type="NCBIfam" id="TIGR00756">
    <property type="entry name" value="PPR"/>
    <property type="match status" value="5"/>
</dbReference>
<evidence type="ECO:0008006" key="6">
    <source>
        <dbReference type="Google" id="ProtNLM"/>
    </source>
</evidence>
<dbReference type="FunFam" id="1.25.40.10:FF:000797">
    <property type="entry name" value="Pentatricopeptide repeat-containing protein chloroplastic"/>
    <property type="match status" value="1"/>
</dbReference>
<dbReference type="EMBL" id="JACGCM010000724">
    <property type="protein sequence ID" value="KAF6167504.1"/>
    <property type="molecule type" value="Genomic_DNA"/>
</dbReference>
<reference evidence="4 5" key="1">
    <citation type="journal article" date="2020" name="IScience">
        <title>Genome Sequencing of the Endangered Kingdonia uniflora (Circaeasteraceae, Ranunculales) Reveals Potential Mechanisms of Evolutionary Specialization.</title>
        <authorList>
            <person name="Sun Y."/>
            <person name="Deng T."/>
            <person name="Zhang A."/>
            <person name="Moore M.J."/>
            <person name="Landis J.B."/>
            <person name="Lin N."/>
            <person name="Zhang H."/>
            <person name="Zhang X."/>
            <person name="Huang J."/>
            <person name="Zhang X."/>
            <person name="Sun H."/>
            <person name="Wang H."/>
        </authorList>
    </citation>
    <scope>NUCLEOTIDE SEQUENCE [LARGE SCALE GENOMIC DNA]</scope>
    <source>
        <strain evidence="4">TB1705</strain>
        <tissue evidence="4">Leaf</tissue>
    </source>
</reference>
<keyword evidence="5" id="KW-1185">Reference proteome</keyword>
<evidence type="ECO:0000256" key="1">
    <source>
        <dbReference type="ARBA" id="ARBA00022737"/>
    </source>
</evidence>
<dbReference type="GO" id="GO:0003723">
    <property type="term" value="F:RNA binding"/>
    <property type="evidence" value="ECO:0007669"/>
    <property type="project" value="InterPro"/>
</dbReference>
<evidence type="ECO:0000313" key="4">
    <source>
        <dbReference type="EMBL" id="KAF6167504.1"/>
    </source>
</evidence>
<evidence type="ECO:0000313" key="5">
    <source>
        <dbReference type="Proteomes" id="UP000541444"/>
    </source>
</evidence>
<gene>
    <name evidence="4" type="ORF">GIB67_031705</name>
</gene>
<organism evidence="4 5">
    <name type="scientific">Kingdonia uniflora</name>
    <dbReference type="NCBI Taxonomy" id="39325"/>
    <lineage>
        <taxon>Eukaryota</taxon>
        <taxon>Viridiplantae</taxon>
        <taxon>Streptophyta</taxon>
        <taxon>Embryophyta</taxon>
        <taxon>Tracheophyta</taxon>
        <taxon>Spermatophyta</taxon>
        <taxon>Magnoliopsida</taxon>
        <taxon>Ranunculales</taxon>
        <taxon>Circaeasteraceae</taxon>
        <taxon>Kingdonia</taxon>
    </lineage>
</organism>
<comment type="similarity">
    <text evidence="2">Belongs to the PPR family. PCMP-E subfamily.</text>
</comment>
<name>A0A7J7NKL1_9MAGN</name>
<dbReference type="PANTHER" id="PTHR47926">
    <property type="entry name" value="PENTATRICOPEPTIDE REPEAT-CONTAINING PROTEIN"/>
    <property type="match status" value="1"/>
</dbReference>
<dbReference type="PANTHER" id="PTHR47926:SF392">
    <property type="entry name" value="PENTATRICOPEPTIDE REPEAT-CONTAINING PROTEIN"/>
    <property type="match status" value="1"/>
</dbReference>
<sequence length="615" mass="68667">MYTRTSTITNDLLLDAHTLFDEMPHKDTFSWNVMISRFSKLGRLQFARRLFNEMPVKLKDCVVWNSMINGYASNGRFEEAMRLFKDMNVESLDSFVIATVVRACANTGDLDYGKQIHGNIVVRKMDVDVVLLSSLVNMYAKCRDLDSASHVLGAYTTTGVDDFSLSALIIGFAKCGRLADAEKCFDINSRRSTCVVIWNSMIAGYIANDLFGEALRLFKRMNREGIQTDVSTFASVFSACTSLGVSGIGKQVHGHAHKTGVVQDVVVASVLVDMYSKCGSPDDACKFFSTEMEYCDDTIFMNSMISLYCNYGRVHDARIVFETMAPKRSVISWNSMIVGYSQNGCAVEALNLFCEMHRVDSRMMDDVNISSVVSACASICYLRLGEQIFARAITIGLESDQVVSTSLIDLYCKCGYIVEGRRLFNDVMKVSSPDKVTWNSMLMGYSTNGHGTEALKLFEEMRRGGISPNEITFTGVLSACNHCGLVGEGRRWFYSMKQNYHIDPGIEHFSSMIDLFARVDFLEEAMNLIDNMPFKADASIWSSVLRGCVTHGHETLGKKVAEYIIEVDSENSSAYVQLAGMHAAYGDWERASEVRKKIQDGGIRKIRGGSWIEIE</sequence>
<feature type="repeat" description="PPR" evidence="3">
    <location>
        <begin position="60"/>
        <end position="94"/>
    </location>
</feature>
<dbReference type="OrthoDB" id="772568at2759"/>
<dbReference type="InterPro" id="IPR046960">
    <property type="entry name" value="PPR_At4g14850-like_plant"/>
</dbReference>
<dbReference type="PROSITE" id="PS51375">
    <property type="entry name" value="PPR"/>
    <property type="match status" value="5"/>
</dbReference>
<dbReference type="GO" id="GO:0009451">
    <property type="term" value="P:RNA modification"/>
    <property type="evidence" value="ECO:0007669"/>
    <property type="project" value="InterPro"/>
</dbReference>
<dbReference type="InterPro" id="IPR046848">
    <property type="entry name" value="E_motif"/>
</dbReference>
<feature type="repeat" description="PPR" evidence="3">
    <location>
        <begin position="434"/>
        <end position="468"/>
    </location>
</feature>
<dbReference type="Pfam" id="PF13041">
    <property type="entry name" value="PPR_2"/>
    <property type="match status" value="2"/>
</dbReference>
<dbReference type="Pfam" id="PF20431">
    <property type="entry name" value="E_motif"/>
    <property type="match status" value="1"/>
</dbReference>
<feature type="repeat" description="PPR" evidence="3">
    <location>
        <begin position="27"/>
        <end position="57"/>
    </location>
</feature>
<feature type="repeat" description="PPR" evidence="3">
    <location>
        <begin position="329"/>
        <end position="363"/>
    </location>
</feature>
<dbReference type="GO" id="GO:0005739">
    <property type="term" value="C:mitochondrion"/>
    <property type="evidence" value="ECO:0007669"/>
    <property type="project" value="UniProtKB-ARBA"/>
</dbReference>